<dbReference type="InterPro" id="IPR032675">
    <property type="entry name" value="LRR_dom_sf"/>
</dbReference>
<dbReference type="PROSITE" id="PS50829">
    <property type="entry name" value="GYF"/>
    <property type="match status" value="1"/>
</dbReference>
<dbReference type="EMBL" id="GDID01002862">
    <property type="protein sequence ID" value="JAP93744.1"/>
    <property type="molecule type" value="Transcribed_RNA"/>
</dbReference>
<feature type="region of interest" description="Disordered" evidence="1">
    <location>
        <begin position="385"/>
        <end position="421"/>
    </location>
</feature>
<evidence type="ECO:0000259" key="2">
    <source>
        <dbReference type="PROSITE" id="PS50829"/>
    </source>
</evidence>
<dbReference type="Pfam" id="PF13306">
    <property type="entry name" value="LRR_5"/>
    <property type="match status" value="2"/>
</dbReference>
<name>A0A146KCU9_9EUKA</name>
<protein>
    <submittedName>
        <fullName evidence="3">Leucine rich repeats-containing protein</fullName>
    </submittedName>
</protein>
<dbReference type="AlphaFoldDB" id="A0A146KCU9"/>
<dbReference type="Gene3D" id="3.80.10.10">
    <property type="entry name" value="Ribonuclease Inhibitor"/>
    <property type="match status" value="1"/>
</dbReference>
<proteinExistence type="predicted"/>
<gene>
    <name evidence="3" type="ORF">TPC1_13857</name>
</gene>
<evidence type="ECO:0000313" key="3">
    <source>
        <dbReference type="EMBL" id="JAP93744.1"/>
    </source>
</evidence>
<dbReference type="Pfam" id="PF02213">
    <property type="entry name" value="GYF"/>
    <property type="match status" value="1"/>
</dbReference>
<dbReference type="InterPro" id="IPR003169">
    <property type="entry name" value="GYF"/>
</dbReference>
<dbReference type="InterPro" id="IPR026906">
    <property type="entry name" value="LRR_5"/>
</dbReference>
<feature type="compositionally biased region" description="Basic and acidic residues" evidence="1">
    <location>
        <begin position="812"/>
        <end position="824"/>
    </location>
</feature>
<feature type="region of interest" description="Disordered" evidence="1">
    <location>
        <begin position="807"/>
        <end position="830"/>
    </location>
</feature>
<feature type="compositionally biased region" description="Basic and acidic residues" evidence="1">
    <location>
        <begin position="305"/>
        <end position="332"/>
    </location>
</feature>
<dbReference type="InterPro" id="IPR035445">
    <property type="entry name" value="GYF-like_dom_sf"/>
</dbReference>
<sequence>EYSDEVRYSDNDEDFIGLFANVDIRNNFIQLAKQITGLTEEQILNAKEGQIIQQCLFLLQKSYRQSQFEGQTNFKYVIALNLESASQKMFKNCNVEMMFCLAKLGKFCFQNCNITDINLPKATQLSYGAFFGQRVQNVKLDSIVEITDVFDYRCIFETFNAPLLQLFCNIVTQIKQMSAPMLQVVNCNFFQHFADYQLYNSFPLLDFDRPTCVCKLVECQFKEQISFLKENFVHWVKVDFRDVRSDVKYLMDNQADEQIESLRWEVKQQKSKIEQLETQVQTQNAKIDRLMKLLKLDDLEEKSDEEATKCSEAEAQTHKEKAEKEQKSKDESGQFQTDGQQNVENVVDPLSIDKTKPEVQNGQIQDKDQNDLDSSRINELLEMKDEGTKHVPDQQKCDEEKKQVVTDTETGQIPKNDPVCNDGNFTNQENISEVAAQNQVHEQTQPKIDASLEEQEQVLKNEPDQPEEVQRTQLVQLSLENNDQTKSNDQIPQQIIDKCQEPAIELDGAAIRNQVIQKQLVVELQQPLMQQFLQLTKLRKEDLLEAKEESIINECLFLFLRCYKKSAFQGFKHFKYVIALNLETTSHSLFKDTGVEAVYCSAQTIGCNSFQNCPLKTVFLPRAIEVSKSAFNGCKQIQNVCFDSADQIIDLFSPQSSLKTIQAGNLTIFFNKLRKIEEMTASKLQNVSCDFLRHFPVKNLKERFPLLKTDGVECVCKEDCQFQGELRQMSNLEQQNVNPTQNQKFDEIESNIGQTEQAENWNQKIGKLGKVVQDPEKASNSAFQAANQFETKPKAQLVNQLVEINQSTNLNESDKPANDAKQKQESQLNSMAQRLVQTNEPQEECLEQELPEMQIGPMQANVQMAQDPHITNPQWTYLDAQQNVQGPFGQAKMLKWYSTNKIPATLRVKLAGYDAEYVSIAERWAELIQKGGVPFSKSALEQ</sequence>
<feature type="compositionally biased region" description="Basic and acidic residues" evidence="1">
    <location>
        <begin position="385"/>
        <end position="404"/>
    </location>
</feature>
<organism evidence="3">
    <name type="scientific">Trepomonas sp. PC1</name>
    <dbReference type="NCBI Taxonomy" id="1076344"/>
    <lineage>
        <taxon>Eukaryota</taxon>
        <taxon>Metamonada</taxon>
        <taxon>Diplomonadida</taxon>
        <taxon>Hexamitidae</taxon>
        <taxon>Hexamitinae</taxon>
        <taxon>Trepomonas</taxon>
    </lineage>
</organism>
<feature type="region of interest" description="Disordered" evidence="1">
    <location>
        <begin position="304"/>
        <end position="373"/>
    </location>
</feature>
<dbReference type="SUPFAM" id="SSF55277">
    <property type="entry name" value="GYF domain"/>
    <property type="match status" value="1"/>
</dbReference>
<feature type="domain" description="GYF" evidence="2">
    <location>
        <begin position="872"/>
        <end position="928"/>
    </location>
</feature>
<evidence type="ECO:0000256" key="1">
    <source>
        <dbReference type="SAM" id="MobiDB-lite"/>
    </source>
</evidence>
<feature type="non-terminal residue" evidence="3">
    <location>
        <position position="1"/>
    </location>
</feature>
<feature type="compositionally biased region" description="Polar residues" evidence="1">
    <location>
        <begin position="333"/>
        <end position="344"/>
    </location>
</feature>
<reference evidence="3" key="1">
    <citation type="submission" date="2015-07" db="EMBL/GenBank/DDBJ databases">
        <title>Adaptation to a free-living lifestyle via gene acquisitions in the diplomonad Trepomonas sp. PC1.</title>
        <authorList>
            <person name="Xu F."/>
            <person name="Jerlstrom-Hultqvist J."/>
            <person name="Kolisko M."/>
            <person name="Simpson A.G.B."/>
            <person name="Roger A.J."/>
            <person name="Svard S.G."/>
            <person name="Andersson J.O."/>
        </authorList>
    </citation>
    <scope>NUCLEOTIDE SEQUENCE</scope>
    <source>
        <strain evidence="3">PC1</strain>
    </source>
</reference>
<dbReference type="Gene3D" id="3.30.1490.40">
    <property type="match status" value="1"/>
</dbReference>
<accession>A0A146KCU9</accession>